<organism evidence="2 3">
    <name type="scientific">Meganyctiphanes norvegica</name>
    <name type="common">Northern krill</name>
    <name type="synonym">Thysanopoda norvegica</name>
    <dbReference type="NCBI Taxonomy" id="48144"/>
    <lineage>
        <taxon>Eukaryota</taxon>
        <taxon>Metazoa</taxon>
        <taxon>Ecdysozoa</taxon>
        <taxon>Arthropoda</taxon>
        <taxon>Crustacea</taxon>
        <taxon>Multicrustacea</taxon>
        <taxon>Malacostraca</taxon>
        <taxon>Eumalacostraca</taxon>
        <taxon>Eucarida</taxon>
        <taxon>Euphausiacea</taxon>
        <taxon>Euphausiidae</taxon>
        <taxon>Meganyctiphanes</taxon>
    </lineage>
</organism>
<keyword evidence="3" id="KW-1185">Reference proteome</keyword>
<feature type="non-terminal residue" evidence="2">
    <location>
        <position position="103"/>
    </location>
</feature>
<dbReference type="InterPro" id="IPR011024">
    <property type="entry name" value="G_crystallin-like"/>
</dbReference>
<gene>
    <name evidence="2" type="ORF">MNOR_LOCUS27771</name>
</gene>
<feature type="chain" id="PRO_5043438768" evidence="1">
    <location>
        <begin position="18"/>
        <end position="103"/>
    </location>
</feature>
<dbReference type="EMBL" id="CAXKWB010029705">
    <property type="protein sequence ID" value="CAL4136196.1"/>
    <property type="molecule type" value="Genomic_DNA"/>
</dbReference>
<name>A0AAV2RPF4_MEGNR</name>
<feature type="signal peptide" evidence="1">
    <location>
        <begin position="1"/>
        <end position="17"/>
    </location>
</feature>
<dbReference type="AlphaFoldDB" id="A0AAV2RPF4"/>
<evidence type="ECO:0000313" key="2">
    <source>
        <dbReference type="EMBL" id="CAL4136196.1"/>
    </source>
</evidence>
<comment type="caution">
    <text evidence="2">The sequence shown here is derived from an EMBL/GenBank/DDBJ whole genome shotgun (WGS) entry which is preliminary data.</text>
</comment>
<sequence length="103" mass="12012">MTSILLLVFAGLQAVTAHSWLELYTLTDAGGAYMNTTQYLHDLREQGFNNMVKSVCGRGVWLLYEDRNMNGMSENDWQHWTEMYDFPVYMCHNMPSTHHDEVM</sequence>
<dbReference type="Proteomes" id="UP001497623">
    <property type="component" value="Unassembled WGS sequence"/>
</dbReference>
<reference evidence="2 3" key="1">
    <citation type="submission" date="2024-05" db="EMBL/GenBank/DDBJ databases">
        <authorList>
            <person name="Wallberg A."/>
        </authorList>
    </citation>
    <scope>NUCLEOTIDE SEQUENCE [LARGE SCALE GENOMIC DNA]</scope>
</reference>
<dbReference type="SUPFAM" id="SSF49695">
    <property type="entry name" value="gamma-Crystallin-like"/>
    <property type="match status" value="1"/>
</dbReference>
<keyword evidence="1" id="KW-0732">Signal</keyword>
<evidence type="ECO:0000313" key="3">
    <source>
        <dbReference type="Proteomes" id="UP001497623"/>
    </source>
</evidence>
<protein>
    <submittedName>
        <fullName evidence="2">Uncharacterized protein</fullName>
    </submittedName>
</protein>
<accession>A0AAV2RPF4</accession>
<evidence type="ECO:0000256" key="1">
    <source>
        <dbReference type="SAM" id="SignalP"/>
    </source>
</evidence>
<proteinExistence type="predicted"/>
<dbReference type="Gene3D" id="2.60.20.10">
    <property type="entry name" value="Crystallins"/>
    <property type="match status" value="1"/>
</dbReference>